<dbReference type="RefSeq" id="WP_149605708.1">
    <property type="nucleotide sequence ID" value="NZ_SEUJ01000065.1"/>
</dbReference>
<comment type="caution">
    <text evidence="2">The sequence shown here is derived from an EMBL/GenBank/DDBJ whole genome shotgun (WGS) entry which is preliminary data.</text>
</comment>
<name>A0ABQ6RJ78_9GAMM</name>
<sequence length="135" mass="15117">MNIYKKFIKSILIVITITLSACGGADNGAFSEQQICIATIASTMGRSPSIVKIDSIQGNITHLSYFRKDDGTNWKYRCKFEGGRVIWASDAGRWHTDQYDSKITFLVDGNELSIFEKYSDGSGNTKKYNINQLTN</sequence>
<dbReference type="PROSITE" id="PS51257">
    <property type="entry name" value="PROKAR_LIPOPROTEIN"/>
    <property type="match status" value="1"/>
</dbReference>
<keyword evidence="3" id="KW-1185">Reference proteome</keyword>
<feature type="signal peptide" evidence="1">
    <location>
        <begin position="1"/>
        <end position="21"/>
    </location>
</feature>
<organism evidence="2 3">
    <name type="scientific">Pseudoalteromonas fuliginea</name>
    <dbReference type="NCBI Taxonomy" id="1872678"/>
    <lineage>
        <taxon>Bacteria</taxon>
        <taxon>Pseudomonadati</taxon>
        <taxon>Pseudomonadota</taxon>
        <taxon>Gammaproteobacteria</taxon>
        <taxon>Alteromonadales</taxon>
        <taxon>Pseudoalteromonadaceae</taxon>
        <taxon>Pseudoalteromonas</taxon>
    </lineage>
</organism>
<dbReference type="Proteomes" id="UP000322915">
    <property type="component" value="Unassembled WGS sequence"/>
</dbReference>
<accession>A0ABQ6RJ78</accession>
<feature type="chain" id="PRO_5045906128" description="Lipoprotein" evidence="1">
    <location>
        <begin position="22"/>
        <end position="135"/>
    </location>
</feature>
<reference evidence="2 3" key="1">
    <citation type="submission" date="2019-01" db="EMBL/GenBank/DDBJ databases">
        <title>Genome sequences of marine Pseudoalteromonas species.</title>
        <authorList>
            <person name="Boraston A.B."/>
            <person name="Hehemann J.-H."/>
            <person name="Vickers C.J."/>
            <person name="Salama-Alber O."/>
            <person name="Abe K."/>
            <person name="Hettle A.J."/>
        </authorList>
    </citation>
    <scope>NUCLEOTIDE SEQUENCE [LARGE SCALE GENOMIC DNA]</scope>
    <source>
        <strain evidence="2 3">PS47</strain>
    </source>
</reference>
<keyword evidence="1" id="KW-0732">Signal</keyword>
<gene>
    <name evidence="2" type="ORF">EU509_07705</name>
</gene>
<proteinExistence type="predicted"/>
<dbReference type="EMBL" id="SEUJ01000065">
    <property type="protein sequence ID" value="KAA1158188.1"/>
    <property type="molecule type" value="Genomic_DNA"/>
</dbReference>
<evidence type="ECO:0008006" key="4">
    <source>
        <dbReference type="Google" id="ProtNLM"/>
    </source>
</evidence>
<evidence type="ECO:0000256" key="1">
    <source>
        <dbReference type="SAM" id="SignalP"/>
    </source>
</evidence>
<evidence type="ECO:0000313" key="3">
    <source>
        <dbReference type="Proteomes" id="UP000322915"/>
    </source>
</evidence>
<protein>
    <recommendedName>
        <fullName evidence="4">Lipoprotein</fullName>
    </recommendedName>
</protein>
<evidence type="ECO:0000313" key="2">
    <source>
        <dbReference type="EMBL" id="KAA1158188.1"/>
    </source>
</evidence>